<dbReference type="EMBL" id="LXHE01000007">
    <property type="protein sequence ID" value="OAV01105.1"/>
    <property type="molecule type" value="Genomic_DNA"/>
</dbReference>
<accession>A0A198UY06</accession>
<evidence type="ECO:0000256" key="1">
    <source>
        <dbReference type="ARBA" id="ARBA00004651"/>
    </source>
</evidence>
<evidence type="ECO:0000256" key="2">
    <source>
        <dbReference type="ARBA" id="ARBA00007935"/>
    </source>
</evidence>
<comment type="subcellular location">
    <subcellularLocation>
        <location evidence="1">Cell membrane</location>
        <topology evidence="1">Multi-pass membrane protein</topology>
    </subcellularLocation>
</comment>
<feature type="transmembrane region" description="Helical" evidence="8">
    <location>
        <begin position="6"/>
        <end position="22"/>
    </location>
</feature>
<name>A0A198UY06_MORCA</name>
<dbReference type="Proteomes" id="UP000078446">
    <property type="component" value="Unassembled WGS sequence"/>
</dbReference>
<dbReference type="Proteomes" id="UP000078228">
    <property type="component" value="Unassembled WGS sequence"/>
</dbReference>
<evidence type="ECO:0000313" key="11">
    <source>
        <dbReference type="Proteomes" id="UP000078228"/>
    </source>
</evidence>
<evidence type="ECO:0000256" key="7">
    <source>
        <dbReference type="ARBA" id="ARBA00023136"/>
    </source>
</evidence>
<feature type="transmembrane region" description="Helical" evidence="8">
    <location>
        <begin position="70"/>
        <end position="91"/>
    </location>
</feature>
<feature type="transmembrane region" description="Helical" evidence="8">
    <location>
        <begin position="188"/>
        <end position="208"/>
    </location>
</feature>
<keyword evidence="4" id="KW-1003">Cell membrane</keyword>
<evidence type="ECO:0000313" key="10">
    <source>
        <dbReference type="EMBL" id="OAV01105.1"/>
    </source>
</evidence>
<organism evidence="9 11">
    <name type="scientific">Moraxella catarrhalis</name>
    <name type="common">Branhamella catarrhalis</name>
    <dbReference type="NCBI Taxonomy" id="480"/>
    <lineage>
        <taxon>Bacteria</taxon>
        <taxon>Pseudomonadati</taxon>
        <taxon>Pseudomonadota</taxon>
        <taxon>Gammaproteobacteria</taxon>
        <taxon>Moraxellales</taxon>
        <taxon>Moraxellaceae</taxon>
        <taxon>Moraxella</taxon>
    </lineage>
</organism>
<feature type="transmembrane region" description="Helical" evidence="8">
    <location>
        <begin position="111"/>
        <end position="139"/>
    </location>
</feature>
<evidence type="ECO:0000256" key="5">
    <source>
        <dbReference type="ARBA" id="ARBA00022692"/>
    </source>
</evidence>
<dbReference type="GO" id="GO:0022857">
    <property type="term" value="F:transmembrane transporter activity"/>
    <property type="evidence" value="ECO:0007669"/>
    <property type="project" value="InterPro"/>
</dbReference>
<comment type="similarity">
    <text evidence="2">Belongs to the binding-protein-dependent transport system permease family. FecCD subfamily.</text>
</comment>
<feature type="transmembrane region" description="Helical" evidence="8">
    <location>
        <begin position="29"/>
        <end position="50"/>
    </location>
</feature>
<evidence type="ECO:0000256" key="8">
    <source>
        <dbReference type="SAM" id="Phobius"/>
    </source>
</evidence>
<keyword evidence="5 8" id="KW-0812">Transmembrane</keyword>
<dbReference type="PANTHER" id="PTHR30472">
    <property type="entry name" value="FERRIC ENTEROBACTIN TRANSPORT SYSTEM PERMEASE PROTEIN"/>
    <property type="match status" value="1"/>
</dbReference>
<dbReference type="InterPro" id="IPR000522">
    <property type="entry name" value="ABC_transptr_permease_BtuC"/>
</dbReference>
<evidence type="ECO:0000313" key="9">
    <source>
        <dbReference type="EMBL" id="OAU96052.1"/>
    </source>
</evidence>
<sequence length="209" mass="22725">MLFATLFCFVASVVFIVFINRLKVKNMVLVPVIGLMYGGILSAFAEFYAYQNNIIQSMQSWLLGDFSKVVQGHYEMIYVVLPILILTYLYAQRFTVVGMGEDMAKSLGINYSLTVGVGFLLVSVVTAITVITVGAIPFVGLVIPNLVALNYGENLAKTLPIIALSGACFLLICDIVGRLLIYPFEVPIALTAGSIGGVLFLILLIRGVR</sequence>
<comment type="caution">
    <text evidence="9">The sequence shown here is derived from an EMBL/GenBank/DDBJ whole genome shotgun (WGS) entry which is preliminary data.</text>
</comment>
<dbReference type="GO" id="GO:0005886">
    <property type="term" value="C:plasma membrane"/>
    <property type="evidence" value="ECO:0007669"/>
    <property type="project" value="UniProtKB-SubCell"/>
</dbReference>
<dbReference type="GO" id="GO:0033214">
    <property type="term" value="P:siderophore-iron import into cell"/>
    <property type="evidence" value="ECO:0007669"/>
    <property type="project" value="TreeGrafter"/>
</dbReference>
<dbReference type="PANTHER" id="PTHR30472:SF27">
    <property type="entry name" value="PETROBACTIN IMPORT SYSTEM PERMEASE PROTEIN YCLN"/>
    <property type="match status" value="1"/>
</dbReference>
<evidence type="ECO:0000313" key="12">
    <source>
        <dbReference type="Proteomes" id="UP000078446"/>
    </source>
</evidence>
<dbReference type="AlphaFoldDB" id="A0A198UY06"/>
<keyword evidence="7 8" id="KW-0472">Membrane</keyword>
<dbReference type="Pfam" id="PF01032">
    <property type="entry name" value="FecCD"/>
    <property type="match status" value="1"/>
</dbReference>
<dbReference type="SUPFAM" id="SSF81345">
    <property type="entry name" value="ABC transporter involved in vitamin B12 uptake, BtuC"/>
    <property type="match status" value="1"/>
</dbReference>
<keyword evidence="6 8" id="KW-1133">Transmembrane helix</keyword>
<keyword evidence="11" id="KW-1185">Reference proteome</keyword>
<protein>
    <submittedName>
        <fullName evidence="9">IronIII dicitrate transport system permease protein FecD</fullName>
    </submittedName>
</protein>
<reference evidence="11 12" key="1">
    <citation type="journal article" date="2016" name="Genome Biol. Evol.">
        <title>Comparative Genomic Analyses of the Moraxella catarrhalis Serosensitive and Seroresistant Lineages Demonstrate Their Independent Evolution.</title>
        <authorList>
            <person name="Earl J.P."/>
            <person name="de Vries S.P."/>
            <person name="Ahmed A."/>
            <person name="Powell E."/>
            <person name="Schultz M.P."/>
            <person name="Hermans P.W."/>
            <person name="Hill D.J."/>
            <person name="Zhou Z."/>
            <person name="Constantinidou C.I."/>
            <person name="Hu F.Z."/>
            <person name="Bootsma H.J."/>
            <person name="Ehrlich G.D."/>
        </authorList>
    </citation>
    <scope>NUCLEOTIDE SEQUENCE [LARGE SCALE GENOMIC DNA]</scope>
    <source>
        <strain evidence="9 11">Z7542</strain>
        <strain evidence="10 12">Z7574</strain>
    </source>
</reference>
<feature type="transmembrane region" description="Helical" evidence="8">
    <location>
        <begin position="159"/>
        <end position="181"/>
    </location>
</feature>
<dbReference type="PATRIC" id="fig|480.236.peg.1941"/>
<dbReference type="Gene3D" id="1.10.3470.10">
    <property type="entry name" value="ABC transporter involved in vitamin B12 uptake, BtuC"/>
    <property type="match status" value="1"/>
</dbReference>
<evidence type="ECO:0000256" key="6">
    <source>
        <dbReference type="ARBA" id="ARBA00022989"/>
    </source>
</evidence>
<evidence type="ECO:0000256" key="4">
    <source>
        <dbReference type="ARBA" id="ARBA00022475"/>
    </source>
</evidence>
<keyword evidence="3" id="KW-0813">Transport</keyword>
<evidence type="ECO:0000256" key="3">
    <source>
        <dbReference type="ARBA" id="ARBA00022448"/>
    </source>
</evidence>
<gene>
    <name evidence="10" type="ORF">AO382_0862</name>
    <name evidence="9" type="ORF">AO384_1089</name>
</gene>
<dbReference type="EMBL" id="LXHC01000020">
    <property type="protein sequence ID" value="OAU96052.1"/>
    <property type="molecule type" value="Genomic_DNA"/>
</dbReference>
<proteinExistence type="inferred from homology"/>
<dbReference type="InterPro" id="IPR037294">
    <property type="entry name" value="ABC_BtuC-like"/>
</dbReference>